<feature type="transmembrane region" description="Helical" evidence="8">
    <location>
        <begin position="302"/>
        <end position="320"/>
    </location>
</feature>
<dbReference type="AlphaFoldDB" id="A0A7X6R4R9"/>
<feature type="transmembrane region" description="Helical" evidence="8">
    <location>
        <begin position="188"/>
        <end position="209"/>
    </location>
</feature>
<dbReference type="GO" id="GO:0005886">
    <property type="term" value="C:plasma membrane"/>
    <property type="evidence" value="ECO:0007669"/>
    <property type="project" value="UniProtKB-SubCell"/>
</dbReference>
<evidence type="ECO:0000256" key="7">
    <source>
        <dbReference type="ARBA" id="ARBA00024033"/>
    </source>
</evidence>
<protein>
    <submittedName>
        <fullName evidence="9">DUF2029 domain-containing protein</fullName>
    </submittedName>
</protein>
<dbReference type="InterPro" id="IPR018584">
    <property type="entry name" value="GT87"/>
</dbReference>
<name>A0A7X6R4R9_9NOCA</name>
<reference evidence="9 10" key="1">
    <citation type="submission" date="2020-04" db="EMBL/GenBank/DDBJ databases">
        <title>MicrobeNet Type strains.</title>
        <authorList>
            <person name="Nicholson A.C."/>
        </authorList>
    </citation>
    <scope>NUCLEOTIDE SEQUENCE [LARGE SCALE GENOMIC DNA]</scope>
    <source>
        <strain evidence="9 10">DSM 44956</strain>
    </source>
</reference>
<dbReference type="Pfam" id="PF09594">
    <property type="entry name" value="GT87"/>
    <property type="match status" value="1"/>
</dbReference>
<keyword evidence="5 8" id="KW-1133">Transmembrane helix</keyword>
<feature type="transmembrane region" description="Helical" evidence="8">
    <location>
        <begin position="326"/>
        <end position="342"/>
    </location>
</feature>
<dbReference type="EMBL" id="JAAXOS010000010">
    <property type="protein sequence ID" value="NKY28764.1"/>
    <property type="molecule type" value="Genomic_DNA"/>
</dbReference>
<feature type="transmembrane region" description="Helical" evidence="8">
    <location>
        <begin position="138"/>
        <end position="156"/>
    </location>
</feature>
<proteinExistence type="inferred from homology"/>
<evidence type="ECO:0000256" key="3">
    <source>
        <dbReference type="ARBA" id="ARBA00022679"/>
    </source>
</evidence>
<keyword evidence="6 8" id="KW-0472">Membrane</keyword>
<sequence length="435" mass="47015">MSSVTATAATPMSQNRRLGRVLRLAPILSIAFSAFCLLTPVRPFHKITGGFIDLQVYRLGVDAMRHGADMYGQLPQTTIGAGLPFIYPPFAALALGPFAMLPWDVAAPSFFVSSVAALALTLYLVARRVWPHESQRGLAVWATACATPLGLLLEPIHSTLDFGQVNLLLMALVAADCLTHKPRWPRGMLIGVAAAIKLTPAAFVLYFLVRRDYRAAATAAVTGAAATALGFAILPKESVKYWFGGLGNVSGLSGSAFHTNQSIQAVFARFEVPEPAFTAIWLVLGALVLALVVTAMRRAADLPALALALNAVFTLLVSPISWSHHWVWIAPALFAVVGYATRVPVRRAIGWWVTFVVTAAVFVIGPHNWLPDGEHRETAWTPWQHFIGNTYVWFSVVLVVLFLISSRRSVARVANPLPDEPVHASDATPSALTAR</sequence>
<evidence type="ECO:0000256" key="4">
    <source>
        <dbReference type="ARBA" id="ARBA00022692"/>
    </source>
</evidence>
<feature type="transmembrane region" description="Helical" evidence="8">
    <location>
        <begin position="349"/>
        <end position="366"/>
    </location>
</feature>
<evidence type="ECO:0000256" key="6">
    <source>
        <dbReference type="ARBA" id="ARBA00023136"/>
    </source>
</evidence>
<feature type="transmembrane region" description="Helical" evidence="8">
    <location>
        <begin position="215"/>
        <end position="234"/>
    </location>
</feature>
<keyword evidence="10" id="KW-1185">Reference proteome</keyword>
<evidence type="ECO:0000313" key="10">
    <source>
        <dbReference type="Proteomes" id="UP000540698"/>
    </source>
</evidence>
<keyword evidence="2" id="KW-1003">Cell membrane</keyword>
<comment type="similarity">
    <text evidence="7">Belongs to the glycosyltransferase 87 family.</text>
</comment>
<organism evidence="9 10">
    <name type="scientific">Nocardia gamkensis</name>
    <dbReference type="NCBI Taxonomy" id="352869"/>
    <lineage>
        <taxon>Bacteria</taxon>
        <taxon>Bacillati</taxon>
        <taxon>Actinomycetota</taxon>
        <taxon>Actinomycetes</taxon>
        <taxon>Mycobacteriales</taxon>
        <taxon>Nocardiaceae</taxon>
        <taxon>Nocardia</taxon>
    </lineage>
</organism>
<evidence type="ECO:0000313" key="9">
    <source>
        <dbReference type="EMBL" id="NKY28764.1"/>
    </source>
</evidence>
<dbReference type="Proteomes" id="UP000540698">
    <property type="component" value="Unassembled WGS sequence"/>
</dbReference>
<feature type="transmembrane region" description="Helical" evidence="8">
    <location>
        <begin position="105"/>
        <end position="126"/>
    </location>
</feature>
<comment type="subcellular location">
    <subcellularLocation>
        <location evidence="1">Cell membrane</location>
        <topology evidence="1">Multi-pass membrane protein</topology>
    </subcellularLocation>
</comment>
<keyword evidence="4 8" id="KW-0812">Transmembrane</keyword>
<dbReference type="RefSeq" id="WP_084498743.1">
    <property type="nucleotide sequence ID" value="NZ_JAAXOS010000010.1"/>
</dbReference>
<feature type="transmembrane region" description="Helical" evidence="8">
    <location>
        <begin position="21"/>
        <end position="41"/>
    </location>
</feature>
<accession>A0A7X6R4R9</accession>
<keyword evidence="3" id="KW-0808">Transferase</keyword>
<comment type="caution">
    <text evidence="9">The sequence shown here is derived from an EMBL/GenBank/DDBJ whole genome shotgun (WGS) entry which is preliminary data.</text>
</comment>
<evidence type="ECO:0000256" key="8">
    <source>
        <dbReference type="SAM" id="Phobius"/>
    </source>
</evidence>
<dbReference type="GO" id="GO:0016758">
    <property type="term" value="F:hexosyltransferase activity"/>
    <property type="evidence" value="ECO:0007669"/>
    <property type="project" value="InterPro"/>
</dbReference>
<gene>
    <name evidence="9" type="ORF">HGB38_21470</name>
</gene>
<feature type="transmembrane region" description="Helical" evidence="8">
    <location>
        <begin position="278"/>
        <end position="295"/>
    </location>
</feature>
<feature type="transmembrane region" description="Helical" evidence="8">
    <location>
        <begin position="386"/>
        <end position="404"/>
    </location>
</feature>
<evidence type="ECO:0000256" key="2">
    <source>
        <dbReference type="ARBA" id="ARBA00022475"/>
    </source>
</evidence>
<evidence type="ECO:0000256" key="5">
    <source>
        <dbReference type="ARBA" id="ARBA00022989"/>
    </source>
</evidence>
<evidence type="ECO:0000256" key="1">
    <source>
        <dbReference type="ARBA" id="ARBA00004651"/>
    </source>
</evidence>